<evidence type="ECO:0000313" key="2">
    <source>
        <dbReference type="Proteomes" id="UP000029227"/>
    </source>
</evidence>
<evidence type="ECO:0000313" key="1">
    <source>
        <dbReference type="EMBL" id="GAL02798.1"/>
    </source>
</evidence>
<sequence>MIGAIDLENIASLRLHQTFGFQESGIIKQAGYKFDRWLDLAFYQRLLATNE</sequence>
<dbReference type="EMBL" id="BBMN01000001">
    <property type="protein sequence ID" value="GAL02798.1"/>
    <property type="molecule type" value="Genomic_DNA"/>
</dbReference>
<dbReference type="eggNOG" id="COG1247">
    <property type="taxonomic scope" value="Bacteria"/>
</dbReference>
<dbReference type="AlphaFoldDB" id="A0A090QKL1"/>
<dbReference type="InterPro" id="IPR016181">
    <property type="entry name" value="Acyl_CoA_acyltransferase"/>
</dbReference>
<dbReference type="GO" id="GO:0016740">
    <property type="term" value="F:transferase activity"/>
    <property type="evidence" value="ECO:0007669"/>
    <property type="project" value="UniProtKB-KW"/>
</dbReference>
<comment type="caution">
    <text evidence="1">The sequence shown here is derived from an EMBL/GenBank/DDBJ whole genome shotgun (WGS) entry which is preliminary data.</text>
</comment>
<dbReference type="Proteomes" id="UP000029227">
    <property type="component" value="Unassembled WGS sequence"/>
</dbReference>
<keyword evidence="1" id="KW-0808">Transferase</keyword>
<proteinExistence type="predicted"/>
<accession>A0A090QKL1</accession>
<protein>
    <submittedName>
        <fullName evidence="1">Phosphinothricin N-acetyltransferase</fullName>
    </submittedName>
</protein>
<dbReference type="SUPFAM" id="SSF55729">
    <property type="entry name" value="Acyl-CoA N-acyltransferases (Nat)"/>
    <property type="match status" value="1"/>
</dbReference>
<gene>
    <name evidence="1" type="ORF">JCM19237_5691</name>
</gene>
<dbReference type="Gene3D" id="3.40.630.30">
    <property type="match status" value="1"/>
</dbReference>
<reference evidence="1 2" key="1">
    <citation type="journal article" date="2014" name="Genome Announc.">
        <title>Draft Genome Sequences of Two Vibrionaceae Species, Vibrio ponticus C121 and Photobacterium aphoticum C119, Isolated as Coral Reef Microbiota.</title>
        <authorList>
            <person name="Al-saari N."/>
            <person name="Meirelles P.M."/>
            <person name="Mino S."/>
            <person name="Suda W."/>
            <person name="Oshima K."/>
            <person name="Hattori M."/>
            <person name="Ohkuma M."/>
            <person name="Thompson F.L."/>
            <person name="Gomez-Gil B."/>
            <person name="Sawabe T."/>
            <person name="Sawabe T."/>
        </authorList>
    </citation>
    <scope>NUCLEOTIDE SEQUENCE [LARGE SCALE GENOMIC DNA]</scope>
    <source>
        <strain evidence="1 2">JCM 19237</strain>
    </source>
</reference>
<name>A0A090QKL1_9GAMM</name>
<organism evidence="1 2">
    <name type="scientific">Photobacterium aphoticum</name>
    <dbReference type="NCBI Taxonomy" id="754436"/>
    <lineage>
        <taxon>Bacteria</taxon>
        <taxon>Pseudomonadati</taxon>
        <taxon>Pseudomonadota</taxon>
        <taxon>Gammaproteobacteria</taxon>
        <taxon>Vibrionales</taxon>
        <taxon>Vibrionaceae</taxon>
        <taxon>Photobacterium</taxon>
    </lineage>
</organism>
<dbReference type="STRING" id="754436.JCM19237_5691"/>